<gene>
    <name evidence="2" type="ORF">RBU60_06060</name>
</gene>
<sequence length="295" mass="35003">MKANKDQNNKTAMPSTKTEIFPQEEKTKEEISNLLLYSYKDDAYGRLQELYDRIKNSDMNMVSDKEAKGLFFEIERVTNEAKDYAMRTYLKEEKLNNIVRRIADINKVKNNINCFSKEELDEWIDAFDFELKPEYPQEHKEVKYVERASEISKKIDEACKAATVKTNEACSNKEKEGKKSSDINNKETKHPLYDANLFNEKGYDFFKYLIENYVKVSKHGDKTRFMNIWHYFNNELNNSIKFEKHKRLTKKAYKELAKHYEIEITNTDKTPSYENKHLPTLNSHFEAFKNNLSNK</sequence>
<organism evidence="2 3">
    <name type="scientific">Mesonia profundi</name>
    <dbReference type="NCBI Taxonomy" id="3070998"/>
    <lineage>
        <taxon>Bacteria</taxon>
        <taxon>Pseudomonadati</taxon>
        <taxon>Bacteroidota</taxon>
        <taxon>Flavobacteriia</taxon>
        <taxon>Flavobacteriales</taxon>
        <taxon>Flavobacteriaceae</taxon>
        <taxon>Mesonia</taxon>
    </lineage>
</organism>
<protein>
    <submittedName>
        <fullName evidence="2">Uncharacterized protein</fullName>
    </submittedName>
</protein>
<evidence type="ECO:0000313" key="3">
    <source>
        <dbReference type="Proteomes" id="UP001230915"/>
    </source>
</evidence>
<accession>A0ABU1A0B0</accession>
<proteinExistence type="predicted"/>
<name>A0ABU1A0B0_9FLAO</name>
<evidence type="ECO:0000256" key="1">
    <source>
        <dbReference type="SAM" id="MobiDB-lite"/>
    </source>
</evidence>
<evidence type="ECO:0000313" key="2">
    <source>
        <dbReference type="EMBL" id="MDQ7917133.1"/>
    </source>
</evidence>
<feature type="region of interest" description="Disordered" evidence="1">
    <location>
        <begin position="1"/>
        <end position="25"/>
    </location>
</feature>
<dbReference type="Proteomes" id="UP001230915">
    <property type="component" value="Unassembled WGS sequence"/>
</dbReference>
<feature type="compositionally biased region" description="Polar residues" evidence="1">
    <location>
        <begin position="9"/>
        <end position="18"/>
    </location>
</feature>
<reference evidence="2 3" key="1">
    <citation type="submission" date="2023-08" db="EMBL/GenBank/DDBJ databases">
        <title>Mesonia sp. MT50, isolated from deep-sea sediment of the Mariana Trench.</title>
        <authorList>
            <person name="Fu H."/>
        </authorList>
    </citation>
    <scope>NUCLEOTIDE SEQUENCE [LARGE SCALE GENOMIC DNA]</scope>
    <source>
        <strain evidence="2 3">MT50</strain>
    </source>
</reference>
<dbReference type="RefSeq" id="WP_308863835.1">
    <property type="nucleotide sequence ID" value="NZ_JAVHUL010000011.1"/>
</dbReference>
<dbReference type="EMBL" id="JAVHUL010000011">
    <property type="protein sequence ID" value="MDQ7917133.1"/>
    <property type="molecule type" value="Genomic_DNA"/>
</dbReference>
<keyword evidence="3" id="KW-1185">Reference proteome</keyword>
<comment type="caution">
    <text evidence="2">The sequence shown here is derived from an EMBL/GenBank/DDBJ whole genome shotgun (WGS) entry which is preliminary data.</text>
</comment>